<dbReference type="PANTHER" id="PTHR45527">
    <property type="entry name" value="NONRIBOSOMAL PEPTIDE SYNTHETASE"/>
    <property type="match status" value="1"/>
</dbReference>
<dbReference type="EMBL" id="PVEM01000016">
    <property type="protein sequence ID" value="PTD02743.1"/>
    <property type="molecule type" value="Genomic_DNA"/>
</dbReference>
<dbReference type="Gene3D" id="3.40.50.980">
    <property type="match status" value="1"/>
</dbReference>
<dbReference type="Proteomes" id="UP000241587">
    <property type="component" value="Unassembled WGS sequence"/>
</dbReference>
<dbReference type="GO" id="GO:0043041">
    <property type="term" value="P:amino acid activation for nonribosomal peptide biosynthetic process"/>
    <property type="evidence" value="ECO:0007669"/>
    <property type="project" value="TreeGrafter"/>
</dbReference>
<dbReference type="GO" id="GO:0031177">
    <property type="term" value="F:phosphopantetheine binding"/>
    <property type="evidence" value="ECO:0007669"/>
    <property type="project" value="TreeGrafter"/>
</dbReference>
<evidence type="ECO:0000259" key="3">
    <source>
        <dbReference type="Pfam" id="PF00501"/>
    </source>
</evidence>
<organism evidence="4 5">
    <name type="scientific">Fusarium culmorum</name>
    <dbReference type="NCBI Taxonomy" id="5516"/>
    <lineage>
        <taxon>Eukaryota</taxon>
        <taxon>Fungi</taxon>
        <taxon>Dikarya</taxon>
        <taxon>Ascomycota</taxon>
        <taxon>Pezizomycotina</taxon>
        <taxon>Sordariomycetes</taxon>
        <taxon>Hypocreomycetidae</taxon>
        <taxon>Hypocreales</taxon>
        <taxon>Nectriaceae</taxon>
        <taxon>Fusarium</taxon>
    </lineage>
</organism>
<dbReference type="GO" id="GO:0044550">
    <property type="term" value="P:secondary metabolite biosynthetic process"/>
    <property type="evidence" value="ECO:0007669"/>
    <property type="project" value="TreeGrafter"/>
</dbReference>
<evidence type="ECO:0000256" key="2">
    <source>
        <dbReference type="ARBA" id="ARBA00022553"/>
    </source>
</evidence>
<evidence type="ECO:0000313" key="4">
    <source>
        <dbReference type="EMBL" id="PTD02743.1"/>
    </source>
</evidence>
<dbReference type="Gene3D" id="3.40.50.12780">
    <property type="entry name" value="N-terminal domain of ligase-like"/>
    <property type="match status" value="1"/>
</dbReference>
<comment type="caution">
    <text evidence="4">The sequence shown here is derived from an EMBL/GenBank/DDBJ whole genome shotgun (WGS) entry which is preliminary data.</text>
</comment>
<dbReference type="OrthoDB" id="416786at2759"/>
<dbReference type="Pfam" id="PF00501">
    <property type="entry name" value="AMP-binding"/>
    <property type="match status" value="1"/>
</dbReference>
<dbReference type="InterPro" id="IPR000873">
    <property type="entry name" value="AMP-dep_synth/lig_dom"/>
</dbReference>
<accession>A0A2T4GGQ9</accession>
<keyword evidence="5" id="KW-1185">Reference proteome</keyword>
<dbReference type="PANTHER" id="PTHR45527:SF12">
    <property type="entry name" value="NONRIBOSOMAL PEPTIDE SYNTHETASE IVOA"/>
    <property type="match status" value="1"/>
</dbReference>
<keyword evidence="1" id="KW-0596">Phosphopantetheine</keyword>
<proteinExistence type="predicted"/>
<evidence type="ECO:0000256" key="1">
    <source>
        <dbReference type="ARBA" id="ARBA00022450"/>
    </source>
</evidence>
<dbReference type="SUPFAM" id="SSF56801">
    <property type="entry name" value="Acetyl-CoA synthetase-like"/>
    <property type="match status" value="1"/>
</dbReference>
<feature type="domain" description="AMP-dependent synthetase/ligase" evidence="3">
    <location>
        <begin position="78"/>
        <end position="142"/>
    </location>
</feature>
<dbReference type="InterPro" id="IPR042099">
    <property type="entry name" value="ANL_N_sf"/>
</dbReference>
<feature type="non-terminal residue" evidence="4">
    <location>
        <position position="245"/>
    </location>
</feature>
<gene>
    <name evidence="4" type="ORF">FCULG_00009140</name>
</gene>
<dbReference type="Gene3D" id="3.30.300.30">
    <property type="match status" value="1"/>
</dbReference>
<dbReference type="AlphaFoldDB" id="A0A2T4GGQ9"/>
<keyword evidence="2" id="KW-0597">Phosphoprotein</keyword>
<reference evidence="4 5" key="1">
    <citation type="submission" date="2018-02" db="EMBL/GenBank/DDBJ databases">
        <title>Fusarium culmorum secondary metabolites in fungal-bacterial-plant interactions.</title>
        <authorList>
            <person name="Schmidt R."/>
        </authorList>
    </citation>
    <scope>NUCLEOTIDE SEQUENCE [LARGE SCALE GENOMIC DNA]</scope>
    <source>
        <strain evidence="4 5">PV</strain>
    </source>
</reference>
<name>A0A2T4GGQ9_FUSCU</name>
<sequence>MTSQSKVGHFSAYSFDASIMDTILALTQGATICVISEEDRLNCLADAMSRLQVTWCFLTRLSYKCWSLNRYLSYKLFGYGPTETSVICVFTRPLEPTDDGSNIGRPLVCQAWVTDTTTTERLLPIGTVGEIVIQGPNVGRGYMNSLAKAQSGFIDSPSWSSKVTKNVPGRFYRTGDLGRLNHDGSFTIVGRKDDQVKLRGQRIELHEVEYHINKGPIIQEAIVVVPVEGPFKQRLVTLVRLKDVP</sequence>
<dbReference type="GO" id="GO:0005737">
    <property type="term" value="C:cytoplasm"/>
    <property type="evidence" value="ECO:0007669"/>
    <property type="project" value="TreeGrafter"/>
</dbReference>
<protein>
    <submittedName>
        <fullName evidence="4">Nonribosomal peptide synthetase 1</fullName>
    </submittedName>
</protein>
<dbReference type="InterPro" id="IPR045851">
    <property type="entry name" value="AMP-bd_C_sf"/>
</dbReference>
<evidence type="ECO:0000313" key="5">
    <source>
        <dbReference type="Proteomes" id="UP000241587"/>
    </source>
</evidence>